<comment type="caution">
    <text evidence="3">The sequence shown here is derived from an EMBL/GenBank/DDBJ whole genome shotgun (WGS) entry which is preliminary data.</text>
</comment>
<dbReference type="Proteomes" id="UP001044222">
    <property type="component" value="Chromosome 16"/>
</dbReference>
<accession>A0A9D3LMD4</accession>
<sequence>MKEPAVPLILNMLIINAIISINISGLLADNQLKAELGVLAKVMDIGRIFFFIAVTVAVILLTLCWALKLKGKLFPRDRPPPTHSPASQELLEVPPPPRCQQSGTEMPDDNPSADSEPSDYETCI</sequence>
<dbReference type="EMBL" id="JAFIRN010000016">
    <property type="protein sequence ID" value="KAG5833269.1"/>
    <property type="molecule type" value="Genomic_DNA"/>
</dbReference>
<feature type="transmembrane region" description="Helical" evidence="2">
    <location>
        <begin position="7"/>
        <end position="28"/>
    </location>
</feature>
<keyword evidence="2" id="KW-0472">Membrane</keyword>
<feature type="transmembrane region" description="Helical" evidence="2">
    <location>
        <begin position="48"/>
        <end position="67"/>
    </location>
</feature>
<dbReference type="AlphaFoldDB" id="A0A9D3LMD4"/>
<evidence type="ECO:0000313" key="4">
    <source>
        <dbReference type="Proteomes" id="UP001044222"/>
    </source>
</evidence>
<organism evidence="3 4">
    <name type="scientific">Anguilla anguilla</name>
    <name type="common">European freshwater eel</name>
    <name type="synonym">Muraena anguilla</name>
    <dbReference type="NCBI Taxonomy" id="7936"/>
    <lineage>
        <taxon>Eukaryota</taxon>
        <taxon>Metazoa</taxon>
        <taxon>Chordata</taxon>
        <taxon>Craniata</taxon>
        <taxon>Vertebrata</taxon>
        <taxon>Euteleostomi</taxon>
        <taxon>Actinopterygii</taxon>
        <taxon>Neopterygii</taxon>
        <taxon>Teleostei</taxon>
        <taxon>Anguilliformes</taxon>
        <taxon>Anguillidae</taxon>
        <taxon>Anguilla</taxon>
    </lineage>
</organism>
<evidence type="ECO:0000256" key="2">
    <source>
        <dbReference type="SAM" id="Phobius"/>
    </source>
</evidence>
<evidence type="ECO:0000313" key="3">
    <source>
        <dbReference type="EMBL" id="KAG5833269.1"/>
    </source>
</evidence>
<gene>
    <name evidence="3" type="ORF">ANANG_G00274140</name>
</gene>
<keyword evidence="2" id="KW-0812">Transmembrane</keyword>
<keyword evidence="2" id="KW-1133">Transmembrane helix</keyword>
<evidence type="ECO:0000256" key="1">
    <source>
        <dbReference type="SAM" id="MobiDB-lite"/>
    </source>
</evidence>
<name>A0A9D3LMD4_ANGAN</name>
<reference evidence="3" key="1">
    <citation type="submission" date="2021-01" db="EMBL/GenBank/DDBJ databases">
        <title>A chromosome-scale assembly of European eel, Anguilla anguilla.</title>
        <authorList>
            <person name="Henkel C."/>
            <person name="Jong-Raadsen S.A."/>
            <person name="Dufour S."/>
            <person name="Weltzien F.-A."/>
            <person name="Palstra A.P."/>
            <person name="Pelster B."/>
            <person name="Spaink H.P."/>
            <person name="Van Den Thillart G.E."/>
            <person name="Jansen H."/>
            <person name="Zahm M."/>
            <person name="Klopp C."/>
            <person name="Cedric C."/>
            <person name="Louis A."/>
            <person name="Berthelot C."/>
            <person name="Parey E."/>
            <person name="Roest Crollius H."/>
            <person name="Montfort J."/>
            <person name="Robinson-Rechavi M."/>
            <person name="Bucao C."/>
            <person name="Bouchez O."/>
            <person name="Gislard M."/>
            <person name="Lluch J."/>
            <person name="Milhes M."/>
            <person name="Lampietro C."/>
            <person name="Lopez Roques C."/>
            <person name="Donnadieu C."/>
            <person name="Braasch I."/>
            <person name="Desvignes T."/>
            <person name="Postlethwait J."/>
            <person name="Bobe J."/>
            <person name="Guiguen Y."/>
            <person name="Dirks R."/>
        </authorList>
    </citation>
    <scope>NUCLEOTIDE SEQUENCE</scope>
    <source>
        <strain evidence="3">Tag_6206</strain>
        <tissue evidence="3">Liver</tissue>
    </source>
</reference>
<keyword evidence="4" id="KW-1185">Reference proteome</keyword>
<feature type="region of interest" description="Disordered" evidence="1">
    <location>
        <begin position="74"/>
        <end position="124"/>
    </location>
</feature>
<proteinExistence type="predicted"/>
<protein>
    <submittedName>
        <fullName evidence="3">Uncharacterized protein</fullName>
    </submittedName>
</protein>